<keyword evidence="1" id="KW-0040">ANK repeat</keyword>
<feature type="repeat" description="ANK" evidence="1">
    <location>
        <begin position="189"/>
        <end position="221"/>
    </location>
</feature>
<dbReference type="GO" id="GO:0014069">
    <property type="term" value="C:postsynaptic density"/>
    <property type="evidence" value="ECO:0007669"/>
    <property type="project" value="TreeGrafter"/>
</dbReference>
<dbReference type="GO" id="GO:0045211">
    <property type="term" value="C:postsynaptic membrane"/>
    <property type="evidence" value="ECO:0007669"/>
    <property type="project" value="TreeGrafter"/>
</dbReference>
<dbReference type="Pfam" id="PF00023">
    <property type="entry name" value="Ank"/>
    <property type="match status" value="1"/>
</dbReference>
<name>A0A8S4AA32_9TELE</name>
<dbReference type="AlphaFoldDB" id="A0A8S4AA32"/>
<accession>A0A8S4AA32</accession>
<dbReference type="SMART" id="SM00248">
    <property type="entry name" value="ANK"/>
    <property type="match status" value="3"/>
</dbReference>
<dbReference type="Proteomes" id="UP000677803">
    <property type="component" value="Unassembled WGS sequence"/>
</dbReference>
<dbReference type="PANTHER" id="PTHR24135:SF17">
    <property type="entry name" value="SH3 AND MULTIPLE ANKYRIN REPEAT DOMAINS PROTEIN 2"/>
    <property type="match status" value="1"/>
</dbReference>
<evidence type="ECO:0000313" key="3">
    <source>
        <dbReference type="Proteomes" id="UP000677803"/>
    </source>
</evidence>
<keyword evidence="3" id="KW-1185">Reference proteome</keyword>
<dbReference type="InterPro" id="IPR036770">
    <property type="entry name" value="Ankyrin_rpt-contain_sf"/>
</dbReference>
<feature type="repeat" description="ANK" evidence="1">
    <location>
        <begin position="122"/>
        <end position="154"/>
    </location>
</feature>
<dbReference type="Pfam" id="PF12796">
    <property type="entry name" value="Ank_2"/>
    <property type="match status" value="1"/>
</dbReference>
<dbReference type="InterPro" id="IPR002110">
    <property type="entry name" value="Ankyrin_rpt"/>
</dbReference>
<dbReference type="PANTHER" id="PTHR24135">
    <property type="entry name" value="SH3 AND MULTIPLE ANKYRIN REPEAT DOMAINS PROTEIN"/>
    <property type="match status" value="1"/>
</dbReference>
<sequence length="376" mass="42399">MRFNPDASVWVAKQRILCTLNQTLKDVLNYGLFQPAGDGRDGKFLDEERVLREYPQPISKGFRYKSRVYRQPNIDEKQIAKLHTKGNLRKFMDLVQHNQVDKVAKLLERGFDPNYHDGDTGDGMTALHKAARSKNQVALMTLLELGASPDYKDSRGLTPLYHSVVVGGDPGCCELLLNHHATVGCQDENGWHEVHQACRHGHVQHLEHLLFYGADMSAQNASGNAALHICALIIAPGCCSRAEPTRKFHRAQSLKPEAQFDQTNPNRVLSELEAFREPRTPRARFTGRKERVRSREQQDGDGRAVWVTHALGKCQQRRREKLCCPLVDIARKSGRILSVAIIAGNFELAELIKNHKDSDIEEEELSSESERRGGRG</sequence>
<protein>
    <submittedName>
        <fullName evidence="2">(Atlantic silverside) hypothetical protein</fullName>
    </submittedName>
</protein>
<dbReference type="GO" id="GO:0030160">
    <property type="term" value="F:synaptic receptor adaptor activity"/>
    <property type="evidence" value="ECO:0007669"/>
    <property type="project" value="TreeGrafter"/>
</dbReference>
<evidence type="ECO:0000313" key="2">
    <source>
        <dbReference type="EMBL" id="CAG5849896.1"/>
    </source>
</evidence>
<dbReference type="GO" id="GO:0043197">
    <property type="term" value="C:dendritic spine"/>
    <property type="evidence" value="ECO:0007669"/>
    <property type="project" value="TreeGrafter"/>
</dbReference>
<dbReference type="EMBL" id="CAJRST010000001">
    <property type="protein sequence ID" value="CAG5849896.1"/>
    <property type="molecule type" value="Genomic_DNA"/>
</dbReference>
<dbReference type="InterPro" id="IPR051569">
    <property type="entry name" value="SHANK"/>
</dbReference>
<evidence type="ECO:0000256" key="1">
    <source>
        <dbReference type="PROSITE-ProRule" id="PRU00023"/>
    </source>
</evidence>
<dbReference type="Gene3D" id="1.25.40.20">
    <property type="entry name" value="Ankyrin repeat-containing domain"/>
    <property type="match status" value="1"/>
</dbReference>
<comment type="caution">
    <text evidence="2">The sequence shown here is derived from an EMBL/GenBank/DDBJ whole genome shotgun (WGS) entry which is preliminary data.</text>
</comment>
<dbReference type="PROSITE" id="PS50088">
    <property type="entry name" value="ANK_REPEAT"/>
    <property type="match status" value="2"/>
</dbReference>
<organism evidence="2 3">
    <name type="scientific">Menidia menidia</name>
    <name type="common">Atlantic silverside</name>
    <dbReference type="NCBI Taxonomy" id="238744"/>
    <lineage>
        <taxon>Eukaryota</taxon>
        <taxon>Metazoa</taxon>
        <taxon>Chordata</taxon>
        <taxon>Craniata</taxon>
        <taxon>Vertebrata</taxon>
        <taxon>Euteleostomi</taxon>
        <taxon>Actinopterygii</taxon>
        <taxon>Neopterygii</taxon>
        <taxon>Teleostei</taxon>
        <taxon>Neoteleostei</taxon>
        <taxon>Acanthomorphata</taxon>
        <taxon>Ovalentaria</taxon>
        <taxon>Atherinomorphae</taxon>
        <taxon>Atheriniformes</taxon>
        <taxon>Atherinopsidae</taxon>
        <taxon>Menidiinae</taxon>
        <taxon>Menidia</taxon>
    </lineage>
</organism>
<dbReference type="GO" id="GO:0035255">
    <property type="term" value="F:ionotropic glutamate receptor binding"/>
    <property type="evidence" value="ECO:0007669"/>
    <property type="project" value="TreeGrafter"/>
</dbReference>
<dbReference type="OrthoDB" id="445896at2759"/>
<reference evidence="2" key="1">
    <citation type="submission" date="2021-05" db="EMBL/GenBank/DDBJ databases">
        <authorList>
            <person name="Tigano A."/>
        </authorList>
    </citation>
    <scope>NUCLEOTIDE SEQUENCE</scope>
</reference>
<dbReference type="Gene3D" id="3.10.20.90">
    <property type="entry name" value="Phosphatidylinositol 3-kinase Catalytic Subunit, Chain A, domain 1"/>
    <property type="match status" value="1"/>
</dbReference>
<dbReference type="SUPFAM" id="SSF48403">
    <property type="entry name" value="Ankyrin repeat"/>
    <property type="match status" value="1"/>
</dbReference>
<dbReference type="PROSITE" id="PS50297">
    <property type="entry name" value="ANK_REP_REGION"/>
    <property type="match status" value="2"/>
</dbReference>
<gene>
    <name evidence="2" type="ORF">MMEN_LOCUS114</name>
</gene>
<proteinExistence type="predicted"/>